<evidence type="ECO:0000313" key="2">
    <source>
        <dbReference type="EMBL" id="KAF9465716.1"/>
    </source>
</evidence>
<dbReference type="PANTHER" id="PTHR45348:SF2">
    <property type="entry name" value="ZINC-TYPE ALCOHOL DEHYDROGENASE-LIKE PROTEIN C2E1P3.01"/>
    <property type="match status" value="1"/>
</dbReference>
<dbReference type="InterPro" id="IPR036291">
    <property type="entry name" value="NAD(P)-bd_dom_sf"/>
</dbReference>
<dbReference type="InterPro" id="IPR047122">
    <property type="entry name" value="Trans-enoyl_RdTase-like"/>
</dbReference>
<dbReference type="SUPFAM" id="SSF51735">
    <property type="entry name" value="NAD(P)-binding Rossmann-fold domains"/>
    <property type="match status" value="1"/>
</dbReference>
<dbReference type="EMBL" id="MU150245">
    <property type="protein sequence ID" value="KAF9465716.1"/>
    <property type="molecule type" value="Genomic_DNA"/>
</dbReference>
<name>A0A9P5YC33_9AGAR</name>
<evidence type="ECO:0000313" key="3">
    <source>
        <dbReference type="Proteomes" id="UP000807353"/>
    </source>
</evidence>
<dbReference type="Gene3D" id="3.90.180.10">
    <property type="entry name" value="Medium-chain alcohol dehydrogenases, catalytic domain"/>
    <property type="match status" value="1"/>
</dbReference>
<dbReference type="GO" id="GO:0016651">
    <property type="term" value="F:oxidoreductase activity, acting on NAD(P)H"/>
    <property type="evidence" value="ECO:0007669"/>
    <property type="project" value="InterPro"/>
</dbReference>
<gene>
    <name evidence="2" type="ORF">BDZ94DRAFT_1252966</name>
</gene>
<dbReference type="Gene3D" id="3.40.50.720">
    <property type="entry name" value="NAD(P)-binding Rossmann-like Domain"/>
    <property type="match status" value="1"/>
</dbReference>
<comment type="caution">
    <text evidence="2">The sequence shown here is derived from an EMBL/GenBank/DDBJ whole genome shotgun (WGS) entry which is preliminary data.</text>
</comment>
<feature type="domain" description="Enoyl reductase (ER)" evidence="1">
    <location>
        <begin position="47"/>
        <end position="334"/>
    </location>
</feature>
<reference evidence="2" key="1">
    <citation type="submission" date="2020-11" db="EMBL/GenBank/DDBJ databases">
        <authorList>
            <consortium name="DOE Joint Genome Institute"/>
            <person name="Ahrendt S."/>
            <person name="Riley R."/>
            <person name="Andreopoulos W."/>
            <person name="Labutti K."/>
            <person name="Pangilinan J."/>
            <person name="Ruiz-Duenas F.J."/>
            <person name="Barrasa J.M."/>
            <person name="Sanchez-Garcia M."/>
            <person name="Camarero S."/>
            <person name="Miyauchi S."/>
            <person name="Serrano A."/>
            <person name="Linde D."/>
            <person name="Babiker R."/>
            <person name="Drula E."/>
            <person name="Ayuso-Fernandez I."/>
            <person name="Pacheco R."/>
            <person name="Padilla G."/>
            <person name="Ferreira P."/>
            <person name="Barriuso J."/>
            <person name="Kellner H."/>
            <person name="Castanera R."/>
            <person name="Alfaro M."/>
            <person name="Ramirez L."/>
            <person name="Pisabarro A.G."/>
            <person name="Kuo A."/>
            <person name="Tritt A."/>
            <person name="Lipzen A."/>
            <person name="He G."/>
            <person name="Yan M."/>
            <person name="Ng V."/>
            <person name="Cullen D."/>
            <person name="Martin F."/>
            <person name="Rosso M.-N."/>
            <person name="Henrissat B."/>
            <person name="Hibbett D."/>
            <person name="Martinez A.T."/>
            <person name="Grigoriev I.V."/>
        </authorList>
    </citation>
    <scope>NUCLEOTIDE SEQUENCE</scope>
    <source>
        <strain evidence="2">CBS 247.69</strain>
    </source>
</reference>
<dbReference type="InterPro" id="IPR020843">
    <property type="entry name" value="ER"/>
</dbReference>
<dbReference type="CDD" id="cd08249">
    <property type="entry name" value="enoyl_reductase_like"/>
    <property type="match status" value="1"/>
</dbReference>
<dbReference type="SMART" id="SM00829">
    <property type="entry name" value="PKS_ER"/>
    <property type="match status" value="1"/>
</dbReference>
<dbReference type="InterPro" id="IPR011032">
    <property type="entry name" value="GroES-like_sf"/>
</dbReference>
<accession>A0A9P5YC33</accession>
<dbReference type="PANTHER" id="PTHR45348">
    <property type="entry name" value="HYPOTHETICAL OXIDOREDUCTASE (EUROFUNG)"/>
    <property type="match status" value="1"/>
</dbReference>
<dbReference type="Pfam" id="PF08240">
    <property type="entry name" value="ADH_N"/>
    <property type="match status" value="1"/>
</dbReference>
<dbReference type="AlphaFoldDB" id="A0A9P5YC33"/>
<evidence type="ECO:0000259" key="1">
    <source>
        <dbReference type="SMART" id="SM00829"/>
    </source>
</evidence>
<dbReference type="InterPro" id="IPR013154">
    <property type="entry name" value="ADH-like_N"/>
</dbReference>
<dbReference type="Proteomes" id="UP000807353">
    <property type="component" value="Unassembled WGS sequence"/>
</dbReference>
<proteinExistence type="predicted"/>
<dbReference type="InterPro" id="IPR013149">
    <property type="entry name" value="ADH-like_C"/>
</dbReference>
<dbReference type="OrthoDB" id="3233595at2759"/>
<dbReference type="SUPFAM" id="SSF50129">
    <property type="entry name" value="GroES-like"/>
    <property type="match status" value="1"/>
</dbReference>
<keyword evidence="3" id="KW-1185">Reference proteome</keyword>
<protein>
    <submittedName>
        <fullName evidence="2">Chaperonin 10-like protein</fullName>
    </submittedName>
</protein>
<sequence>MLDPNAVDVTTPSICYNILTSAATTGATSRNMTNTRATYMKAVVTTGDGGVVLKTDVLVPTPGPGQILVKVVAAAQNPSEWMTLAFINTPDIVLGRDFAGIVEEIGPDVPHGLRVVGERVAGFINGAMTKELGGTFAEYCLAEAQILVTIPATLSFEDAAGIGLAGFTACQALWQNQDLPTPLNPTSNPFPILIWGGASAVGQYAVQLAKLSGLQVITTASPKNHELLKGLGADAVFDYRDPEVSNKIRQFSGDKLAHAVDCIATGDTPALVSTSFGSDGGYVALVMPGDIPRTDVKGEFSLVYTLFGKAFDFPMPYPAYPKHFELGKKFGIILNSLLRDERLKTTPVKLVPNGLVDAQKWIQYQKDGNVSAEKITYRIGDTL</sequence>
<organism evidence="2 3">
    <name type="scientific">Collybia nuda</name>
    <dbReference type="NCBI Taxonomy" id="64659"/>
    <lineage>
        <taxon>Eukaryota</taxon>
        <taxon>Fungi</taxon>
        <taxon>Dikarya</taxon>
        <taxon>Basidiomycota</taxon>
        <taxon>Agaricomycotina</taxon>
        <taxon>Agaricomycetes</taxon>
        <taxon>Agaricomycetidae</taxon>
        <taxon>Agaricales</taxon>
        <taxon>Tricholomatineae</taxon>
        <taxon>Clitocybaceae</taxon>
        <taxon>Collybia</taxon>
    </lineage>
</organism>
<dbReference type="Pfam" id="PF00107">
    <property type="entry name" value="ADH_zinc_N"/>
    <property type="match status" value="1"/>
</dbReference>